<evidence type="ECO:0000256" key="2">
    <source>
        <dbReference type="ARBA" id="ARBA00023015"/>
    </source>
</evidence>
<proteinExistence type="predicted"/>
<evidence type="ECO:0000256" key="1">
    <source>
        <dbReference type="ARBA" id="ARBA00022491"/>
    </source>
</evidence>
<evidence type="ECO:0000256" key="5">
    <source>
        <dbReference type="PROSITE-ProRule" id="PRU00335"/>
    </source>
</evidence>
<evidence type="ECO:0000256" key="4">
    <source>
        <dbReference type="ARBA" id="ARBA00023163"/>
    </source>
</evidence>
<dbReference type="PRINTS" id="PR00400">
    <property type="entry name" value="TETREPRESSOR"/>
</dbReference>
<dbReference type="SUPFAM" id="SSF48498">
    <property type="entry name" value="Tetracyclin repressor-like, C-terminal domain"/>
    <property type="match status" value="1"/>
</dbReference>
<keyword evidence="2" id="KW-0805">Transcription regulation</keyword>
<keyword evidence="4" id="KW-0804">Transcription</keyword>
<dbReference type="InterPro" id="IPR001647">
    <property type="entry name" value="HTH_TetR"/>
</dbReference>
<organism evidence="7 8">
    <name type="scientific">Caldalkalibacillus uzonensis</name>
    <dbReference type="NCBI Taxonomy" id="353224"/>
    <lineage>
        <taxon>Bacteria</taxon>
        <taxon>Bacillati</taxon>
        <taxon>Bacillota</taxon>
        <taxon>Bacilli</taxon>
        <taxon>Bacillales</taxon>
        <taxon>Bacillaceae</taxon>
        <taxon>Caldalkalibacillus</taxon>
    </lineage>
</organism>
<dbReference type="InterPro" id="IPR003012">
    <property type="entry name" value="Tet_transcr_reg_TetR"/>
</dbReference>
<evidence type="ECO:0000313" key="8">
    <source>
        <dbReference type="Proteomes" id="UP001232445"/>
    </source>
</evidence>
<sequence>MTVSKETIVDQAIAILNEKGIESLTMRELANRLQIKPASLYWHIKNKHELFELIAEHICKQIPLNVDSNNEREQIIQMMSAYRKNLLQIRDSVEIFNETPPSTPARINIILTILNKLENMGVKKENLIQTGHLLNNYVLAFVADEIRMQDVAKMGTESFFGYPYDFDFDQQFMYGLEVILNGIESMKDE</sequence>
<dbReference type="SUPFAM" id="SSF46689">
    <property type="entry name" value="Homeodomain-like"/>
    <property type="match status" value="1"/>
</dbReference>
<dbReference type="PROSITE" id="PS50977">
    <property type="entry name" value="HTH_TETR_2"/>
    <property type="match status" value="1"/>
</dbReference>
<dbReference type="InterPro" id="IPR036271">
    <property type="entry name" value="Tet_transcr_reg_TetR-rel_C_sf"/>
</dbReference>
<evidence type="ECO:0000313" key="7">
    <source>
        <dbReference type="EMBL" id="MDQ0340681.1"/>
    </source>
</evidence>
<dbReference type="InterPro" id="IPR004111">
    <property type="entry name" value="Repressor_TetR_C"/>
</dbReference>
<feature type="DNA-binding region" description="H-T-H motif" evidence="5">
    <location>
        <begin position="25"/>
        <end position="44"/>
    </location>
</feature>
<protein>
    <submittedName>
        <fullName evidence="7">AcrR family transcriptional regulator</fullName>
    </submittedName>
</protein>
<feature type="domain" description="HTH tetR-type" evidence="6">
    <location>
        <begin position="2"/>
        <end position="62"/>
    </location>
</feature>
<reference evidence="7 8" key="1">
    <citation type="submission" date="2023-07" db="EMBL/GenBank/DDBJ databases">
        <title>Genomic Encyclopedia of Type Strains, Phase IV (KMG-IV): sequencing the most valuable type-strain genomes for metagenomic binning, comparative biology and taxonomic classification.</title>
        <authorList>
            <person name="Goeker M."/>
        </authorList>
    </citation>
    <scope>NUCLEOTIDE SEQUENCE [LARGE SCALE GENOMIC DNA]</scope>
    <source>
        <strain evidence="7 8">DSM 17740</strain>
    </source>
</reference>
<name>A0ABU0CXA7_9BACI</name>
<gene>
    <name evidence="7" type="ORF">J2S00_003507</name>
</gene>
<dbReference type="RefSeq" id="WP_307342727.1">
    <property type="nucleotide sequence ID" value="NZ_JAUSUQ010000017.1"/>
</dbReference>
<comment type="caution">
    <text evidence="7">The sequence shown here is derived from an EMBL/GenBank/DDBJ whole genome shotgun (WGS) entry which is preliminary data.</text>
</comment>
<dbReference type="Proteomes" id="UP001232445">
    <property type="component" value="Unassembled WGS sequence"/>
</dbReference>
<dbReference type="EMBL" id="JAUSUQ010000017">
    <property type="protein sequence ID" value="MDQ0340681.1"/>
    <property type="molecule type" value="Genomic_DNA"/>
</dbReference>
<keyword evidence="1" id="KW-0678">Repressor</keyword>
<dbReference type="Gene3D" id="1.10.357.10">
    <property type="entry name" value="Tetracycline Repressor, domain 2"/>
    <property type="match status" value="1"/>
</dbReference>
<dbReference type="InterPro" id="IPR009057">
    <property type="entry name" value="Homeodomain-like_sf"/>
</dbReference>
<evidence type="ECO:0000256" key="3">
    <source>
        <dbReference type="ARBA" id="ARBA00023125"/>
    </source>
</evidence>
<dbReference type="Pfam" id="PF02909">
    <property type="entry name" value="TetR_C_1"/>
    <property type="match status" value="1"/>
</dbReference>
<keyword evidence="8" id="KW-1185">Reference proteome</keyword>
<dbReference type="Pfam" id="PF00440">
    <property type="entry name" value="TetR_N"/>
    <property type="match status" value="1"/>
</dbReference>
<evidence type="ECO:0000259" key="6">
    <source>
        <dbReference type="PROSITE" id="PS50977"/>
    </source>
</evidence>
<accession>A0ABU0CXA7</accession>
<keyword evidence="3 5" id="KW-0238">DNA-binding</keyword>
<dbReference type="PRINTS" id="PR00455">
    <property type="entry name" value="HTHTETR"/>
</dbReference>
<dbReference type="Gene3D" id="1.10.10.60">
    <property type="entry name" value="Homeodomain-like"/>
    <property type="match status" value="1"/>
</dbReference>